<dbReference type="PROSITE" id="PS51671">
    <property type="entry name" value="ACT"/>
    <property type="match status" value="1"/>
</dbReference>
<sequence>MLEDEHVFELRQVSVFLENRPGVLADATRTLASAEVNLRAAMIAETERFGILRVITDSPAAAVAALESAGFRTKLTDVVGVEVPDHAGGLAELLDVFEGSSVSIEYLYAELAGRLGRALLIMKLTPRDEALKLLREASLY</sequence>
<evidence type="ECO:0000259" key="1">
    <source>
        <dbReference type="PROSITE" id="PS51671"/>
    </source>
</evidence>
<dbReference type="PANTHER" id="PTHR40099:SF1">
    <property type="entry name" value="ACETOLACTATE SYNTHASE, SMALL SUBUNIT"/>
    <property type="match status" value="1"/>
</dbReference>
<evidence type="ECO:0000313" key="3">
    <source>
        <dbReference type="Proteomes" id="UP000291933"/>
    </source>
</evidence>
<dbReference type="PANTHER" id="PTHR40099">
    <property type="entry name" value="ACETOLACTATE SYNTHASE, SMALL SUBUNIT"/>
    <property type="match status" value="1"/>
</dbReference>
<name>A0A4Q9KKH2_PROTD</name>
<dbReference type="InterPro" id="IPR002912">
    <property type="entry name" value="ACT_dom"/>
</dbReference>
<organism evidence="2 3">
    <name type="scientific">Propioniciclava tarda</name>
    <dbReference type="NCBI Taxonomy" id="433330"/>
    <lineage>
        <taxon>Bacteria</taxon>
        <taxon>Bacillati</taxon>
        <taxon>Actinomycetota</taxon>
        <taxon>Actinomycetes</taxon>
        <taxon>Propionibacteriales</taxon>
        <taxon>Propionibacteriaceae</taxon>
        <taxon>Propioniciclava</taxon>
    </lineage>
</organism>
<dbReference type="SUPFAM" id="SSF55021">
    <property type="entry name" value="ACT-like"/>
    <property type="match status" value="2"/>
</dbReference>
<keyword evidence="3" id="KW-1185">Reference proteome</keyword>
<proteinExistence type="predicted"/>
<gene>
    <name evidence="2" type="ORF">ET996_07895</name>
</gene>
<dbReference type="Pfam" id="PF19571">
    <property type="entry name" value="ACT_8"/>
    <property type="match status" value="1"/>
</dbReference>
<protein>
    <submittedName>
        <fullName evidence="2">ACT domain-containing protein</fullName>
    </submittedName>
</protein>
<dbReference type="EMBL" id="SDMR01000008">
    <property type="protein sequence ID" value="TBT94928.1"/>
    <property type="molecule type" value="Genomic_DNA"/>
</dbReference>
<comment type="caution">
    <text evidence="2">The sequence shown here is derived from an EMBL/GenBank/DDBJ whole genome shotgun (WGS) entry which is preliminary data.</text>
</comment>
<dbReference type="InterPro" id="IPR045739">
    <property type="entry name" value="ACT_dom_pair"/>
</dbReference>
<dbReference type="InterPro" id="IPR045865">
    <property type="entry name" value="ACT-like_dom_sf"/>
</dbReference>
<dbReference type="Proteomes" id="UP000291933">
    <property type="component" value="Unassembled WGS sequence"/>
</dbReference>
<feature type="domain" description="ACT" evidence="1">
    <location>
        <begin position="12"/>
        <end position="86"/>
    </location>
</feature>
<dbReference type="RefSeq" id="WP_131172017.1">
    <property type="nucleotide sequence ID" value="NZ_FXTL01000007.1"/>
</dbReference>
<dbReference type="AlphaFoldDB" id="A0A4Q9KKH2"/>
<dbReference type="OrthoDB" id="9790662at2"/>
<evidence type="ECO:0000313" key="2">
    <source>
        <dbReference type="EMBL" id="TBT94928.1"/>
    </source>
</evidence>
<dbReference type="Gene3D" id="3.30.2130.10">
    <property type="entry name" value="VC0802-like"/>
    <property type="match status" value="1"/>
</dbReference>
<accession>A0A4Q9KKH2</accession>
<reference evidence="2 3" key="1">
    <citation type="submission" date="2019-01" db="EMBL/GenBank/DDBJ databases">
        <title>Lactibacter flavus gen. nov., sp. nov., a novel bacterium of the family Propionibacteriaceae isolated from raw milk and dairy products.</title>
        <authorList>
            <person name="Huptas C."/>
            <person name="Wenning M."/>
            <person name="Breitenwieser F."/>
            <person name="Doll E."/>
            <person name="Von Neubeck M."/>
            <person name="Busse H.-J."/>
            <person name="Scherer S."/>
        </authorList>
    </citation>
    <scope>NUCLEOTIDE SEQUENCE [LARGE SCALE GENOMIC DNA]</scope>
    <source>
        <strain evidence="3">DSM 22130 / JCM 15804 / WR061</strain>
    </source>
</reference>